<keyword evidence="3" id="KW-1185">Reference proteome</keyword>
<accession>A0A1D8AWB8</accession>
<reference evidence="2 3" key="1">
    <citation type="submission" date="2016-06" db="EMBL/GenBank/DDBJ databases">
        <title>Three novel species with peptidoglycan cell walls form the new genus Lacunisphaera gen. nov. in the family Opitutaceae of the verrucomicrobial subdivision 4.</title>
        <authorList>
            <person name="Rast P."/>
            <person name="Gloeckner I."/>
            <person name="Jogler M."/>
            <person name="Boedeker C."/>
            <person name="Jeske O."/>
            <person name="Wiegand S."/>
            <person name="Reinhardt R."/>
            <person name="Schumann P."/>
            <person name="Rohde M."/>
            <person name="Spring S."/>
            <person name="Gloeckner F.O."/>
            <person name="Jogler C."/>
        </authorList>
    </citation>
    <scope>NUCLEOTIDE SEQUENCE [LARGE SCALE GENOMIC DNA]</scope>
    <source>
        <strain evidence="2 3">IG16b</strain>
    </source>
</reference>
<dbReference type="OrthoDB" id="196257at2"/>
<keyword evidence="1" id="KW-0472">Membrane</keyword>
<protein>
    <recommendedName>
        <fullName evidence="4">Phage holin family protein</fullName>
    </recommendedName>
</protein>
<evidence type="ECO:0000313" key="3">
    <source>
        <dbReference type="Proteomes" id="UP000095228"/>
    </source>
</evidence>
<dbReference type="KEGG" id="obg:Verru16b_02249"/>
<dbReference type="PANTHER" id="PTHR37309:SF1">
    <property type="entry name" value="SLR0284 PROTEIN"/>
    <property type="match status" value="1"/>
</dbReference>
<dbReference type="InterPro" id="IPR007165">
    <property type="entry name" value="Phage_holin_4_2"/>
</dbReference>
<gene>
    <name evidence="2" type="ORF">Verru16b_02249</name>
</gene>
<evidence type="ECO:0000313" key="2">
    <source>
        <dbReference type="EMBL" id="AOS45173.1"/>
    </source>
</evidence>
<feature type="transmembrane region" description="Helical" evidence="1">
    <location>
        <begin position="88"/>
        <end position="110"/>
    </location>
</feature>
<organism evidence="2 3">
    <name type="scientific">Lacunisphaera limnophila</name>
    <dbReference type="NCBI Taxonomy" id="1838286"/>
    <lineage>
        <taxon>Bacteria</taxon>
        <taxon>Pseudomonadati</taxon>
        <taxon>Verrucomicrobiota</taxon>
        <taxon>Opitutia</taxon>
        <taxon>Opitutales</taxon>
        <taxon>Opitutaceae</taxon>
        <taxon>Lacunisphaera</taxon>
    </lineage>
</organism>
<evidence type="ECO:0000256" key="1">
    <source>
        <dbReference type="SAM" id="Phobius"/>
    </source>
</evidence>
<dbReference type="PANTHER" id="PTHR37309">
    <property type="entry name" value="SLR0284 PROTEIN"/>
    <property type="match status" value="1"/>
</dbReference>
<proteinExistence type="predicted"/>
<feature type="transmembrane region" description="Helical" evidence="1">
    <location>
        <begin position="62"/>
        <end position="82"/>
    </location>
</feature>
<keyword evidence="1" id="KW-1133">Transmembrane helix</keyword>
<dbReference type="AlphaFoldDB" id="A0A1D8AWB8"/>
<sequence length="136" mass="14483">MNNAFVNLLMRWLILALGVLLSAQLLPGISYDSGSTLVAVVLVLSLFNVVLKPLLLLFTLPFIVLSLGLGIWLINAVLFYFVGRLVDGFHVAGFGSALLGALIVSVTNLVMNRLLMPPKPPAGPSGGAKRDDVIDI</sequence>
<evidence type="ECO:0008006" key="4">
    <source>
        <dbReference type="Google" id="ProtNLM"/>
    </source>
</evidence>
<dbReference type="RefSeq" id="WP_069962356.1">
    <property type="nucleotide sequence ID" value="NZ_CP016094.1"/>
</dbReference>
<dbReference type="EMBL" id="CP016094">
    <property type="protein sequence ID" value="AOS45173.1"/>
    <property type="molecule type" value="Genomic_DNA"/>
</dbReference>
<dbReference type="Proteomes" id="UP000095228">
    <property type="component" value="Chromosome"/>
</dbReference>
<name>A0A1D8AWB8_9BACT</name>
<feature type="transmembrane region" description="Helical" evidence="1">
    <location>
        <begin position="35"/>
        <end position="55"/>
    </location>
</feature>
<keyword evidence="1" id="KW-0812">Transmembrane</keyword>
<dbReference type="Pfam" id="PF04020">
    <property type="entry name" value="Phage_holin_4_2"/>
    <property type="match status" value="1"/>
</dbReference>
<dbReference type="STRING" id="1838286.Verru16b_02249"/>